<proteinExistence type="predicted"/>
<sequence>MLLALLLAAAPMPTPQLTVTFSTPPEVHFNRRGDSTLTVWLGKTSQVVTLNGVPDPTDPRNVYLRLNPAALAFPANFSGPVKLSARLYLCDAQNGICTVEEHEKQIKVRAGRKLELVWKVGEDNRLQF</sequence>
<evidence type="ECO:0000313" key="1">
    <source>
        <dbReference type="EMBL" id="MDV6374825.1"/>
    </source>
</evidence>
<evidence type="ECO:0000313" key="2">
    <source>
        <dbReference type="Proteomes" id="UP001276150"/>
    </source>
</evidence>
<accession>A0ABU4DSG8</accession>
<dbReference type="RefSeq" id="WP_317640149.1">
    <property type="nucleotide sequence ID" value="NZ_JAPMIV010000014.1"/>
</dbReference>
<keyword evidence="2" id="KW-1185">Reference proteome</keyword>
<evidence type="ECO:0008006" key="3">
    <source>
        <dbReference type="Google" id="ProtNLM"/>
    </source>
</evidence>
<protein>
    <recommendedName>
        <fullName evidence="3">Thiol:disulfide interchange protein DsbD N-terminal domain-containing protein</fullName>
    </recommendedName>
</protein>
<name>A0ABU4DSG8_9DEIO</name>
<gene>
    <name evidence="1" type="ORF">ORD21_09525</name>
</gene>
<organism evidence="1 2">
    <name type="scientific">Deinococcus arenicola</name>
    <dbReference type="NCBI Taxonomy" id="2994950"/>
    <lineage>
        <taxon>Bacteria</taxon>
        <taxon>Thermotogati</taxon>
        <taxon>Deinococcota</taxon>
        <taxon>Deinococci</taxon>
        <taxon>Deinococcales</taxon>
        <taxon>Deinococcaceae</taxon>
        <taxon>Deinococcus</taxon>
    </lineage>
</organism>
<dbReference type="EMBL" id="JAPMIV010000014">
    <property type="protein sequence ID" value="MDV6374825.1"/>
    <property type="molecule type" value="Genomic_DNA"/>
</dbReference>
<reference evidence="1 2" key="1">
    <citation type="submission" date="2022-11" db="EMBL/GenBank/DDBJ databases">
        <title>Deinococcus ZS9-10, Low Temperature and Draught-tolerating, UV-resistant Bacteria from Continental Antarctica.</title>
        <authorList>
            <person name="Cheng L."/>
        </authorList>
    </citation>
    <scope>NUCLEOTIDE SEQUENCE [LARGE SCALE GENOMIC DNA]</scope>
    <source>
        <strain evidence="1 2">ZS9-10</strain>
    </source>
</reference>
<dbReference type="Proteomes" id="UP001276150">
    <property type="component" value="Unassembled WGS sequence"/>
</dbReference>
<comment type="caution">
    <text evidence="1">The sequence shown here is derived from an EMBL/GenBank/DDBJ whole genome shotgun (WGS) entry which is preliminary data.</text>
</comment>